<accession>A0A3P6RUR7</accession>
<evidence type="ECO:0000313" key="2">
    <source>
        <dbReference type="Proteomes" id="UP000271889"/>
    </source>
</evidence>
<name>A0A3P6RUR7_CYLGO</name>
<organism evidence="1 2">
    <name type="scientific">Cylicostephanus goldi</name>
    <name type="common">Nematode worm</name>
    <dbReference type="NCBI Taxonomy" id="71465"/>
    <lineage>
        <taxon>Eukaryota</taxon>
        <taxon>Metazoa</taxon>
        <taxon>Ecdysozoa</taxon>
        <taxon>Nematoda</taxon>
        <taxon>Chromadorea</taxon>
        <taxon>Rhabditida</taxon>
        <taxon>Rhabditina</taxon>
        <taxon>Rhabditomorpha</taxon>
        <taxon>Strongyloidea</taxon>
        <taxon>Strongylidae</taxon>
        <taxon>Cylicostephanus</taxon>
    </lineage>
</organism>
<keyword evidence="2" id="KW-1185">Reference proteome</keyword>
<evidence type="ECO:0000313" key="1">
    <source>
        <dbReference type="EMBL" id="VDK65446.1"/>
    </source>
</evidence>
<dbReference type="OrthoDB" id="5844105at2759"/>
<dbReference type="AlphaFoldDB" id="A0A3P6RUR7"/>
<sequence>MARHLGNYMNHSEKHSEIFYLFLQATNLERAIKMSTADVSVADRSRYQVLDLQGKSLLVPISLLRQRRPYHQLLVKYET</sequence>
<protein>
    <submittedName>
        <fullName evidence="1">Uncharacterized protein</fullName>
    </submittedName>
</protein>
<dbReference type="EMBL" id="UYRV01019006">
    <property type="protein sequence ID" value="VDK65446.1"/>
    <property type="molecule type" value="Genomic_DNA"/>
</dbReference>
<gene>
    <name evidence="1" type="ORF">CGOC_LOCUS6027</name>
</gene>
<proteinExistence type="predicted"/>
<dbReference type="Proteomes" id="UP000271889">
    <property type="component" value="Unassembled WGS sequence"/>
</dbReference>
<reference evidence="1 2" key="1">
    <citation type="submission" date="2018-11" db="EMBL/GenBank/DDBJ databases">
        <authorList>
            <consortium name="Pathogen Informatics"/>
        </authorList>
    </citation>
    <scope>NUCLEOTIDE SEQUENCE [LARGE SCALE GENOMIC DNA]</scope>
</reference>